<proteinExistence type="predicted"/>
<name>A0A409X9G4_PSICY</name>
<gene>
    <name evidence="2" type="ORF">CVT25_001998</name>
</gene>
<comment type="caution">
    <text evidence="2">The sequence shown here is derived from an EMBL/GenBank/DDBJ whole genome shotgun (WGS) entry which is preliminary data.</text>
</comment>
<evidence type="ECO:0000313" key="2">
    <source>
        <dbReference type="EMBL" id="PPQ87385.1"/>
    </source>
</evidence>
<reference evidence="2 3" key="1">
    <citation type="journal article" date="2018" name="Evol. Lett.">
        <title>Horizontal gene cluster transfer increased hallucinogenic mushroom diversity.</title>
        <authorList>
            <person name="Reynolds H.T."/>
            <person name="Vijayakumar V."/>
            <person name="Gluck-Thaler E."/>
            <person name="Korotkin H.B."/>
            <person name="Matheny P.B."/>
            <person name="Slot J.C."/>
        </authorList>
    </citation>
    <scope>NUCLEOTIDE SEQUENCE [LARGE SCALE GENOMIC DNA]</scope>
    <source>
        <strain evidence="2 3">2631</strain>
    </source>
</reference>
<keyword evidence="3" id="KW-1185">Reference proteome</keyword>
<dbReference type="Proteomes" id="UP000283269">
    <property type="component" value="Unassembled WGS sequence"/>
</dbReference>
<sequence>MKWVDVEGDERDGNSGDGIDGGVIDTVDDVNGRMNCGNACPGVTADAASFGRTAGRDEHEKRKKEIGNLHPNVNICASMSLDTGEKKGETQQNSSYCPE</sequence>
<feature type="region of interest" description="Disordered" evidence="1">
    <location>
        <begin position="1"/>
        <end position="23"/>
    </location>
</feature>
<feature type="compositionally biased region" description="Acidic residues" evidence="1">
    <location>
        <begin position="1"/>
        <end position="10"/>
    </location>
</feature>
<dbReference type="AlphaFoldDB" id="A0A409X9G4"/>
<evidence type="ECO:0000313" key="3">
    <source>
        <dbReference type="Proteomes" id="UP000283269"/>
    </source>
</evidence>
<evidence type="ECO:0000256" key="1">
    <source>
        <dbReference type="SAM" id="MobiDB-lite"/>
    </source>
</evidence>
<protein>
    <submittedName>
        <fullName evidence="2">Uncharacterized protein</fullName>
    </submittedName>
</protein>
<accession>A0A409X9G4</accession>
<organism evidence="2 3">
    <name type="scientific">Psilocybe cyanescens</name>
    <dbReference type="NCBI Taxonomy" id="93625"/>
    <lineage>
        <taxon>Eukaryota</taxon>
        <taxon>Fungi</taxon>
        <taxon>Dikarya</taxon>
        <taxon>Basidiomycota</taxon>
        <taxon>Agaricomycotina</taxon>
        <taxon>Agaricomycetes</taxon>
        <taxon>Agaricomycetidae</taxon>
        <taxon>Agaricales</taxon>
        <taxon>Agaricineae</taxon>
        <taxon>Strophariaceae</taxon>
        <taxon>Psilocybe</taxon>
    </lineage>
</organism>
<dbReference type="InParanoid" id="A0A409X9G4"/>
<dbReference type="EMBL" id="NHYD01002293">
    <property type="protein sequence ID" value="PPQ87385.1"/>
    <property type="molecule type" value="Genomic_DNA"/>
</dbReference>